<evidence type="ECO:0000259" key="4">
    <source>
        <dbReference type="Pfam" id="PF09727"/>
    </source>
</evidence>
<dbReference type="Ensembl" id="ENSDCDT00010046522.1">
    <property type="protein sequence ID" value="ENSDCDP00010037014.1"/>
    <property type="gene ID" value="ENSDCDG00010024161.1"/>
</dbReference>
<reference evidence="5" key="2">
    <citation type="submission" date="2025-08" db="UniProtKB">
        <authorList>
            <consortium name="Ensembl"/>
        </authorList>
    </citation>
    <scope>IDENTIFICATION</scope>
</reference>
<organism evidence="5 6">
    <name type="scientific">Denticeps clupeoides</name>
    <name type="common">denticle herring</name>
    <dbReference type="NCBI Taxonomy" id="299321"/>
    <lineage>
        <taxon>Eukaryota</taxon>
        <taxon>Metazoa</taxon>
        <taxon>Chordata</taxon>
        <taxon>Craniata</taxon>
        <taxon>Vertebrata</taxon>
        <taxon>Euteleostomi</taxon>
        <taxon>Actinopterygii</taxon>
        <taxon>Neopterygii</taxon>
        <taxon>Teleostei</taxon>
        <taxon>Clupei</taxon>
        <taxon>Clupeiformes</taxon>
        <taxon>Denticipitoidei</taxon>
        <taxon>Denticipitidae</taxon>
        <taxon>Denticeps</taxon>
    </lineage>
</organism>
<feature type="region of interest" description="Disordered" evidence="3">
    <location>
        <begin position="1095"/>
        <end position="1153"/>
    </location>
</feature>
<name>A0AAY4CW83_9TELE</name>
<feature type="coiled-coil region" evidence="2">
    <location>
        <begin position="514"/>
        <end position="594"/>
    </location>
</feature>
<feature type="compositionally biased region" description="Basic and acidic residues" evidence="3">
    <location>
        <begin position="1126"/>
        <end position="1139"/>
    </location>
</feature>
<feature type="compositionally biased region" description="Polar residues" evidence="3">
    <location>
        <begin position="887"/>
        <end position="921"/>
    </location>
</feature>
<dbReference type="RefSeq" id="XP_028856537.1">
    <property type="nucleotide sequence ID" value="XM_029000704.1"/>
</dbReference>
<feature type="domain" description="Cortactin-binding protein-2 N-terminal" evidence="4">
    <location>
        <begin position="76"/>
        <end position="257"/>
    </location>
</feature>
<dbReference type="PANTHER" id="PTHR23166">
    <property type="entry name" value="FILAMIN/GPBP-INTERACTING PROTEIN"/>
    <property type="match status" value="1"/>
</dbReference>
<evidence type="ECO:0000313" key="6">
    <source>
        <dbReference type="Proteomes" id="UP000694580"/>
    </source>
</evidence>
<dbReference type="InterPro" id="IPR050719">
    <property type="entry name" value="Cortactin-Actin_Reg"/>
</dbReference>
<feature type="region of interest" description="Disordered" evidence="3">
    <location>
        <begin position="842"/>
        <end position="873"/>
    </location>
</feature>
<feature type="compositionally biased region" description="Basic and acidic residues" evidence="3">
    <location>
        <begin position="25"/>
        <end position="68"/>
    </location>
</feature>
<evidence type="ECO:0000256" key="1">
    <source>
        <dbReference type="ARBA" id="ARBA00023054"/>
    </source>
</evidence>
<dbReference type="PANTHER" id="PTHR23166:SF3">
    <property type="entry name" value="FILAMIN-A-INTERACTING PROTEIN 1"/>
    <property type="match status" value="1"/>
</dbReference>
<feature type="region of interest" description="Disordered" evidence="3">
    <location>
        <begin position="886"/>
        <end position="926"/>
    </location>
</feature>
<keyword evidence="6" id="KW-1185">Reference proteome</keyword>
<proteinExistence type="predicted"/>
<feature type="coiled-coil region" evidence="2">
    <location>
        <begin position="330"/>
        <end position="485"/>
    </location>
</feature>
<dbReference type="GeneID" id="114802067"/>
<dbReference type="Pfam" id="PF09727">
    <property type="entry name" value="CortBP2"/>
    <property type="match status" value="1"/>
</dbReference>
<sequence length="1153" mass="130468">MRTKSNRVETPSDGDLVMTHQMNDIAHEQEEKQHGLDKSQKVKSKPKVDEEKVNSGMEQKEDSSSAHCHEKLQLKDLSKDDLLKLLGIMEGELQAQEDAILILKAQQGRPETLQWRYGSAGPQNALQALQRDGLLVAQQIKDEDVYKMSMVQLDQLQHKHKESYRRMLEQLLLVERCHRQTIQELETEKCKHADYMNKSDDFTNLLEQERERLKKLLVQERAYQVKKEKEHRKRLEKVRGELVKLKSFALMLVDERQLHLEKIDKQNQKIQELIQKLQEKEQKLSENSSQATESSQKIVTLEADIKSNLVKFAREHEEMTAKLTTQETQNGQLCQKVEGLISKIEELEESNGVLQKSADELQELRNKIRNGEFGNTSLMSELENLRKKVLKMEGKDEEISKTEVQCRELRTKLQDEESHGKELKMDVDKLQKRISELEKLERSFSASRSECALLHSALDEERSLMKELTDELVAVKIRMKELESTELRLEKAELTLKDDLMKLKSVTVIMINERKSMAEKIRSEEKKKDDLNKLFKAEQEKVMEVTEKLIEESKMLLKLKSELETTVTTLTKEKEELKTKLAGEEARNKELCSEVSLMKQSLMYQLEEPEKNGLGRTVHGNKVCEITLESKNFEDSGKQIDRVNLAVNACDILDMNGMKFAKERETHEVLNKENSECQSCKMEAAKTRELEVDVVTLKEKILELMNKEDQLSRLQVDYSVLRQRFAEEQYEKNSMSNDVFNLIKELEITKRYSRCPRPTANGRCMVDVSMASSSVQTDAVSTNAAEEDTPAVFIKKSVQEENRIMSNLRQKCLRKPSVRSTAVVGSPASASDLNSRRSWIPWIKKKDGGAHNESETTRSTKQQQMPDHVDSKASLEIKRPCVEDLNTDTTDTATSSLNPRTTIIPTVNAAPPNNRSSNRPQSPVRAKSPLTFTTISRAKSPEIKHPSTERPMSPVSIVSASTSSDVSSSPEPQEMITGRAVFKVTPEKQMVPAPIKKHNSNATENTTKEKIHLHSGTQFKISSENNPVATVRPVVAASESKELSSNTVVHCQHNSFTRISTTKLTSSMKLTSVCTAPARPTFSVLPVADTQSSRSGVTRIPMSRGMKTGKGVLGSLGISTGMKSASHAEGKSSRSELKKSSNSSASSQNGLKN</sequence>
<evidence type="ECO:0000256" key="3">
    <source>
        <dbReference type="SAM" id="MobiDB-lite"/>
    </source>
</evidence>
<protein>
    <recommendedName>
        <fullName evidence="4">Cortactin-binding protein-2 N-terminal domain-containing protein</fullName>
    </recommendedName>
</protein>
<evidence type="ECO:0000313" key="5">
    <source>
        <dbReference type="Ensembl" id="ENSDCDP00010037014.1"/>
    </source>
</evidence>
<feature type="region of interest" description="Disordered" evidence="3">
    <location>
        <begin position="23"/>
        <end position="68"/>
    </location>
</feature>
<feature type="coiled-coil region" evidence="2">
    <location>
        <begin position="256"/>
        <end position="294"/>
    </location>
</feature>
<gene>
    <name evidence="5" type="primary">LOC114802067</name>
</gene>
<reference evidence="5" key="3">
    <citation type="submission" date="2025-09" db="UniProtKB">
        <authorList>
            <consortium name="Ensembl"/>
        </authorList>
    </citation>
    <scope>IDENTIFICATION</scope>
</reference>
<feature type="compositionally biased region" description="Basic and acidic residues" evidence="3">
    <location>
        <begin position="844"/>
        <end position="858"/>
    </location>
</feature>
<feature type="coiled-coil region" evidence="2">
    <location>
        <begin position="199"/>
        <end position="226"/>
    </location>
</feature>
<dbReference type="GeneTree" id="ENSGT00950000182852"/>
<dbReference type="InterPro" id="IPR019131">
    <property type="entry name" value="Cortactin-binding_p2_N"/>
</dbReference>
<keyword evidence="1 2" id="KW-0175">Coiled coil</keyword>
<reference evidence="5 6" key="1">
    <citation type="submission" date="2020-06" db="EMBL/GenBank/DDBJ databases">
        <authorList>
            <consortium name="Wellcome Sanger Institute Data Sharing"/>
        </authorList>
    </citation>
    <scope>NUCLEOTIDE SEQUENCE [LARGE SCALE GENOMIC DNA]</scope>
</reference>
<accession>A0AAY4CW83</accession>
<dbReference type="AlphaFoldDB" id="A0AAY4CW83"/>
<evidence type="ECO:0000256" key="2">
    <source>
        <dbReference type="SAM" id="Coils"/>
    </source>
</evidence>
<feature type="coiled-coil region" evidence="2">
    <location>
        <begin position="687"/>
        <end position="724"/>
    </location>
</feature>
<dbReference type="Proteomes" id="UP000694580">
    <property type="component" value="Chromosome 1"/>
</dbReference>